<dbReference type="SMART" id="SM00365">
    <property type="entry name" value="LRR_SD22"/>
    <property type="match status" value="9"/>
</dbReference>
<evidence type="ECO:0000256" key="6">
    <source>
        <dbReference type="ARBA" id="ARBA00022729"/>
    </source>
</evidence>
<accession>A0A2I0J654</accession>
<protein>
    <submittedName>
        <fullName evidence="17">Uncharacterized protein</fullName>
    </submittedName>
</protein>
<comment type="caution">
    <text evidence="17">The sequence shown here is derived from an EMBL/GenBank/DDBJ whole genome shotgun (WGS) entry which is preliminary data.</text>
</comment>
<feature type="domain" description="Zer-1-like leucine-rich repeats region" evidence="16">
    <location>
        <begin position="112"/>
        <end position="215"/>
    </location>
</feature>
<name>A0A2I0J654_PUNGR</name>
<dbReference type="FunFam" id="3.80.10.10:FF:000095">
    <property type="entry name" value="LRR receptor-like serine/threonine-protein kinase GSO1"/>
    <property type="match status" value="2"/>
</dbReference>
<dbReference type="Gene3D" id="3.80.10.10">
    <property type="entry name" value="Ribonuclease Inhibitor"/>
    <property type="match status" value="4"/>
</dbReference>
<dbReference type="InterPro" id="IPR013210">
    <property type="entry name" value="LRR_N_plant-typ"/>
</dbReference>
<dbReference type="PRINTS" id="PR00019">
    <property type="entry name" value="LEURICHRPT"/>
</dbReference>
<dbReference type="EMBL" id="PGOL01001995">
    <property type="protein sequence ID" value="PKI51704.1"/>
    <property type="molecule type" value="Genomic_DNA"/>
</dbReference>
<dbReference type="Proteomes" id="UP000233551">
    <property type="component" value="Unassembled WGS sequence"/>
</dbReference>
<evidence type="ECO:0000256" key="11">
    <source>
        <dbReference type="ARBA" id="ARBA00023180"/>
    </source>
</evidence>
<evidence type="ECO:0000259" key="16">
    <source>
        <dbReference type="Pfam" id="PF25013"/>
    </source>
</evidence>
<keyword evidence="18" id="KW-1185">Reference proteome</keyword>
<dbReference type="InterPro" id="IPR001611">
    <property type="entry name" value="Leu-rich_rpt"/>
</dbReference>
<dbReference type="PANTHER" id="PTHR48063:SF112">
    <property type="entry name" value="RECEPTOR LIKE PROTEIN 30-LIKE"/>
    <property type="match status" value="1"/>
</dbReference>
<feature type="transmembrane region" description="Helical" evidence="13">
    <location>
        <begin position="1002"/>
        <end position="1025"/>
    </location>
</feature>
<feature type="domain" description="Leucine-rich repeat-containing N-terminal plant-type" evidence="14">
    <location>
        <begin position="38"/>
        <end position="74"/>
    </location>
</feature>
<feature type="transmembrane region" description="Helical" evidence="13">
    <location>
        <begin position="7"/>
        <end position="25"/>
    </location>
</feature>
<dbReference type="GO" id="GO:0005886">
    <property type="term" value="C:plasma membrane"/>
    <property type="evidence" value="ECO:0007669"/>
    <property type="project" value="UniProtKB-SubCell"/>
</dbReference>
<evidence type="ECO:0000256" key="1">
    <source>
        <dbReference type="ARBA" id="ARBA00004251"/>
    </source>
</evidence>
<dbReference type="InterPro" id="IPR046956">
    <property type="entry name" value="RLP23-like"/>
</dbReference>
<evidence type="ECO:0000256" key="9">
    <source>
        <dbReference type="ARBA" id="ARBA00023136"/>
    </source>
</evidence>
<dbReference type="InterPro" id="IPR032675">
    <property type="entry name" value="LRR_dom_sf"/>
</dbReference>
<comment type="subcellular location">
    <subcellularLocation>
        <location evidence="1">Cell membrane</location>
        <topology evidence="1">Single-pass type I membrane protein</topology>
    </subcellularLocation>
</comment>
<keyword evidence="5 13" id="KW-0812">Transmembrane</keyword>
<dbReference type="STRING" id="22663.A0A2I0J654"/>
<dbReference type="SUPFAM" id="SSF52058">
    <property type="entry name" value="L domain-like"/>
    <property type="match status" value="3"/>
</dbReference>
<dbReference type="Pfam" id="PF25013">
    <property type="entry name" value="LRR_Zer-1"/>
    <property type="match status" value="1"/>
</dbReference>
<evidence type="ECO:0000259" key="15">
    <source>
        <dbReference type="Pfam" id="PF23598"/>
    </source>
</evidence>
<proteinExistence type="inferred from homology"/>
<evidence type="ECO:0000256" key="10">
    <source>
        <dbReference type="ARBA" id="ARBA00023170"/>
    </source>
</evidence>
<evidence type="ECO:0000256" key="7">
    <source>
        <dbReference type="ARBA" id="ARBA00022737"/>
    </source>
</evidence>
<dbReference type="InterPro" id="IPR055414">
    <property type="entry name" value="LRR_R13L4/SHOC2-like"/>
</dbReference>
<feature type="domain" description="Disease resistance R13L4/SHOC-2-like LRR" evidence="15">
    <location>
        <begin position="416"/>
        <end position="567"/>
    </location>
</feature>
<dbReference type="InterPro" id="IPR056845">
    <property type="entry name" value="LRR_Zer-1"/>
</dbReference>
<dbReference type="Pfam" id="PF08263">
    <property type="entry name" value="LRRNT_2"/>
    <property type="match status" value="1"/>
</dbReference>
<dbReference type="InterPro" id="IPR003591">
    <property type="entry name" value="Leu-rich_rpt_typical-subtyp"/>
</dbReference>
<evidence type="ECO:0000256" key="4">
    <source>
        <dbReference type="ARBA" id="ARBA00022614"/>
    </source>
</evidence>
<evidence type="ECO:0000256" key="2">
    <source>
        <dbReference type="ARBA" id="ARBA00009592"/>
    </source>
</evidence>
<dbReference type="Pfam" id="PF13855">
    <property type="entry name" value="LRR_8"/>
    <property type="match status" value="1"/>
</dbReference>
<evidence type="ECO:0000256" key="13">
    <source>
        <dbReference type="SAM" id="Phobius"/>
    </source>
</evidence>
<comment type="similarity">
    <text evidence="2">Belongs to the RLP family.</text>
</comment>
<evidence type="ECO:0000313" key="17">
    <source>
        <dbReference type="EMBL" id="PKI51704.1"/>
    </source>
</evidence>
<dbReference type="PROSITE" id="PS51450">
    <property type="entry name" value="LRR"/>
    <property type="match status" value="2"/>
</dbReference>
<dbReference type="FunFam" id="3.80.10.10:FF:000111">
    <property type="entry name" value="LRR receptor-like serine/threonine-protein kinase ERECTA"/>
    <property type="match status" value="1"/>
</dbReference>
<keyword evidence="10" id="KW-0675">Receptor</keyword>
<dbReference type="AlphaFoldDB" id="A0A2I0J654"/>
<dbReference type="Pfam" id="PF23598">
    <property type="entry name" value="LRR_14"/>
    <property type="match status" value="1"/>
</dbReference>
<keyword evidence="3" id="KW-1003">Cell membrane</keyword>
<evidence type="ECO:0000259" key="14">
    <source>
        <dbReference type="Pfam" id="PF08263"/>
    </source>
</evidence>
<evidence type="ECO:0000313" key="18">
    <source>
        <dbReference type="Proteomes" id="UP000233551"/>
    </source>
</evidence>
<evidence type="ECO:0000256" key="12">
    <source>
        <dbReference type="SAM" id="MobiDB-lite"/>
    </source>
</evidence>
<keyword evidence="11" id="KW-0325">Glycoprotein</keyword>
<feature type="region of interest" description="Disordered" evidence="12">
    <location>
        <begin position="970"/>
        <end position="997"/>
    </location>
</feature>
<dbReference type="PROSITE" id="PS51257">
    <property type="entry name" value="PROKAR_LIPOPROTEIN"/>
    <property type="match status" value="1"/>
</dbReference>
<evidence type="ECO:0000256" key="5">
    <source>
        <dbReference type="ARBA" id="ARBA00022692"/>
    </source>
</evidence>
<organism evidence="17 18">
    <name type="scientific">Punica granatum</name>
    <name type="common">Pomegranate</name>
    <dbReference type="NCBI Taxonomy" id="22663"/>
    <lineage>
        <taxon>Eukaryota</taxon>
        <taxon>Viridiplantae</taxon>
        <taxon>Streptophyta</taxon>
        <taxon>Embryophyta</taxon>
        <taxon>Tracheophyta</taxon>
        <taxon>Spermatophyta</taxon>
        <taxon>Magnoliopsida</taxon>
        <taxon>eudicotyledons</taxon>
        <taxon>Gunneridae</taxon>
        <taxon>Pentapetalae</taxon>
        <taxon>rosids</taxon>
        <taxon>malvids</taxon>
        <taxon>Myrtales</taxon>
        <taxon>Lythraceae</taxon>
        <taxon>Punica</taxon>
    </lineage>
</organism>
<evidence type="ECO:0000256" key="3">
    <source>
        <dbReference type="ARBA" id="ARBA00022475"/>
    </source>
</evidence>
<dbReference type="Pfam" id="PF00560">
    <property type="entry name" value="LRR_1"/>
    <property type="match status" value="9"/>
</dbReference>
<evidence type="ECO:0000256" key="8">
    <source>
        <dbReference type="ARBA" id="ARBA00022989"/>
    </source>
</evidence>
<keyword evidence="6" id="KW-0732">Signal</keyword>
<keyword evidence="4" id="KW-0433">Leucine-rich repeat</keyword>
<reference evidence="17 18" key="1">
    <citation type="submission" date="2017-11" db="EMBL/GenBank/DDBJ databases">
        <title>De-novo sequencing of pomegranate (Punica granatum L.) genome.</title>
        <authorList>
            <person name="Akparov Z."/>
            <person name="Amiraslanov A."/>
            <person name="Hajiyeva S."/>
            <person name="Abbasov M."/>
            <person name="Kaur K."/>
            <person name="Hamwieh A."/>
            <person name="Solovyev V."/>
            <person name="Salamov A."/>
            <person name="Braich B."/>
            <person name="Kosarev P."/>
            <person name="Mahmoud A."/>
            <person name="Hajiyev E."/>
            <person name="Babayeva S."/>
            <person name="Izzatullayeva V."/>
            <person name="Mammadov A."/>
            <person name="Mammadov A."/>
            <person name="Sharifova S."/>
            <person name="Ojaghi J."/>
            <person name="Eynullazada K."/>
            <person name="Bayramov B."/>
            <person name="Abdulazimova A."/>
            <person name="Shahmuradov I."/>
        </authorList>
    </citation>
    <scope>NUCLEOTIDE SEQUENCE [LARGE SCALE GENOMIC DNA]</scope>
    <source>
        <strain evidence="18">cv. AG2017</strain>
        <tissue evidence="17">Leaf</tissue>
    </source>
</reference>
<sequence>MGRYCISGYVIFNMLLFISCASIWPCFCRNSTLFCREEERDALIKILQSLSDPLGLLLSWKGKDCCKWQGISCNAATRHVVRLELLPRLENRSDGSIPVPDHPFYAVRLSSYLLNLKHLNHLDLTGINVDENCAIPDFIGSMKQIRYLNLSNMGFHGTVPSHLGNLTNLEVLDLRNSPQSCPTFFNYVSSGDDLQWVSRLVALKHLDISGVDLSKVHNLMQVLSMLPSLSRLSLSCCRLDNFHLSPGRGLNSSFLSNLRYLDLSNNYLDLSSPFQNLTSLNYLDLSYNSFNSLGSHFLSGPNLEHLDISRNQFRGQIPRALQNMTSLTYLDLSNNGFSSVPMWFSGLKCLIHMDISGNPLGQTVGGLSLLLRDKCNLRFLNLDGVLLQGQIIGKSSGFCAPNLESLSAGGNLFEGKLPDQLGNLENLKYLTLSRNFFNGSIPDSWGKLRSLLKLDLSSNFLYGAIPWWLGQLQSLQSLDVRDNDFSGTISESLGQLSDLQYLDFSGNSLEGSVSEVHLANLSRLESLDLSNNHLTVKIKSDWVLPFHLTYIAMRSCKFDTRLPQWLRTQKNAGEIILSNASISGELPEWLGNWIVFILDLSHNQITGPLSKLSRFIGYSLDLSHNQISGQIPATFGNISVQSSLFLNDNLITGPIPASLCEYEGLELDLSGNKLSGNIPDCWNKSSAPLHMNKINLSSNNLSGLISSSMGKLSSLLSLHLNDNNLRGELPTALRFLTNLVFLDLGENNLSGYLPSWIAEDLQSLKVLKLRNNHFNGSIPLKFCSLSQLKWLDLASNRLSGTIPTCFGYLRGMTWVSYTHPGNSSAIAETPTVVDKAPTAGIMKGNELEYITTDIQSVSAMDLSGNNLEGSIPKELASLMGLRSLNLSHNLLSGNIPQNIGDLKVVESLDVSNNRLSGHIPLSISNLTFLARLDSSNNNFSGRPPKGNQLDTLYTDNPFMYAGNPQLCGDPLPNRCPGDKVPEPPNTPGEGEEGKESDSSERIVFYGVVATGFATGFWGVIGILIFKKNWRVTFFRFVEKRMDGAYVAIMVKVAKLKRRMRRT</sequence>
<dbReference type="PANTHER" id="PTHR48063">
    <property type="entry name" value="LRR RECEPTOR-LIKE KINASE"/>
    <property type="match status" value="1"/>
</dbReference>
<keyword evidence="7" id="KW-0677">Repeat</keyword>
<gene>
    <name evidence="17" type="ORF">CRG98_027867</name>
</gene>
<keyword evidence="8 13" id="KW-1133">Transmembrane helix</keyword>
<dbReference type="SMART" id="SM00369">
    <property type="entry name" value="LRR_TYP"/>
    <property type="match status" value="12"/>
</dbReference>
<keyword evidence="9 13" id="KW-0472">Membrane</keyword>